<feature type="non-terminal residue" evidence="1">
    <location>
        <position position="1"/>
    </location>
</feature>
<protein>
    <submittedName>
        <fullName evidence="1">3706_t:CDS:1</fullName>
    </submittedName>
</protein>
<evidence type="ECO:0000313" key="1">
    <source>
        <dbReference type="EMBL" id="CAG8736088.1"/>
    </source>
</evidence>
<gene>
    <name evidence="1" type="ORF">SPELUC_LOCUS13452</name>
</gene>
<dbReference type="EMBL" id="CAJVPW010035637">
    <property type="protein sequence ID" value="CAG8736088.1"/>
    <property type="molecule type" value="Genomic_DNA"/>
</dbReference>
<comment type="caution">
    <text evidence="1">The sequence shown here is derived from an EMBL/GenBank/DDBJ whole genome shotgun (WGS) entry which is preliminary data.</text>
</comment>
<dbReference type="Proteomes" id="UP000789366">
    <property type="component" value="Unassembled WGS sequence"/>
</dbReference>
<keyword evidence="2" id="KW-1185">Reference proteome</keyword>
<accession>A0ACA9Q4Z3</accession>
<organism evidence="1 2">
    <name type="scientific">Cetraspora pellucida</name>
    <dbReference type="NCBI Taxonomy" id="1433469"/>
    <lineage>
        <taxon>Eukaryota</taxon>
        <taxon>Fungi</taxon>
        <taxon>Fungi incertae sedis</taxon>
        <taxon>Mucoromycota</taxon>
        <taxon>Glomeromycotina</taxon>
        <taxon>Glomeromycetes</taxon>
        <taxon>Diversisporales</taxon>
        <taxon>Gigasporaceae</taxon>
        <taxon>Cetraspora</taxon>
    </lineage>
</organism>
<name>A0ACA9Q4Z3_9GLOM</name>
<reference evidence="1" key="1">
    <citation type="submission" date="2021-06" db="EMBL/GenBank/DDBJ databases">
        <authorList>
            <person name="Kallberg Y."/>
            <person name="Tangrot J."/>
            <person name="Rosling A."/>
        </authorList>
    </citation>
    <scope>NUCLEOTIDE SEQUENCE</scope>
    <source>
        <strain evidence="1">28 12/20/2015</strain>
    </source>
</reference>
<evidence type="ECO:0000313" key="2">
    <source>
        <dbReference type="Proteomes" id="UP000789366"/>
    </source>
</evidence>
<sequence>KCKTIFAPDTATSTLRRHLNLHGIIASTRGQIIKTGPNNEFHNEFEQQERDKGVLRWIICDLELFNTVESEE</sequence>
<proteinExistence type="predicted"/>